<protein>
    <submittedName>
        <fullName evidence="1">Uncharacterized protein</fullName>
    </submittedName>
</protein>
<dbReference type="AlphaFoldDB" id="A0A3B6C2R0"/>
<sequence length="121" mass="13004">MAMTLCPTRVLTPSRPAPLAPAAVRCALRDAAVEGSSRSYGCQQTSLCRRQCINQIGWRTSHNSLSPGHKENGGTLGFEDAASRRTTNMGRSVEFFLTCQDSHAANLVTGQIFGCPDVFAD</sequence>
<dbReference type="EnsemblPlants" id="TraesCS2B02G121300.1">
    <property type="protein sequence ID" value="TraesCS2B02G121300.1"/>
    <property type="gene ID" value="TraesCS2B02G121300"/>
</dbReference>
<evidence type="ECO:0000313" key="2">
    <source>
        <dbReference type="Proteomes" id="UP000019116"/>
    </source>
</evidence>
<organism evidence="1">
    <name type="scientific">Triticum aestivum</name>
    <name type="common">Wheat</name>
    <dbReference type="NCBI Taxonomy" id="4565"/>
    <lineage>
        <taxon>Eukaryota</taxon>
        <taxon>Viridiplantae</taxon>
        <taxon>Streptophyta</taxon>
        <taxon>Embryophyta</taxon>
        <taxon>Tracheophyta</taxon>
        <taxon>Spermatophyta</taxon>
        <taxon>Magnoliopsida</taxon>
        <taxon>Liliopsida</taxon>
        <taxon>Poales</taxon>
        <taxon>Poaceae</taxon>
        <taxon>BOP clade</taxon>
        <taxon>Pooideae</taxon>
        <taxon>Triticodae</taxon>
        <taxon>Triticeae</taxon>
        <taxon>Triticinae</taxon>
        <taxon>Triticum</taxon>
    </lineage>
</organism>
<dbReference type="Gramene" id="TraesCS2B02G121300.1">
    <property type="protein sequence ID" value="TraesCS2B02G121300.1"/>
    <property type="gene ID" value="TraesCS2B02G121300"/>
</dbReference>
<dbReference type="Proteomes" id="UP000019116">
    <property type="component" value="Chromosome 2B"/>
</dbReference>
<proteinExistence type="predicted"/>
<evidence type="ECO:0000313" key="1">
    <source>
        <dbReference type="EnsemblPlants" id="TraesCS2B02G121300.1"/>
    </source>
</evidence>
<accession>A0A3B6C2R0</accession>
<keyword evidence="2" id="KW-1185">Reference proteome</keyword>
<reference evidence="1" key="1">
    <citation type="submission" date="2018-08" db="EMBL/GenBank/DDBJ databases">
        <authorList>
            <person name="Rossello M."/>
        </authorList>
    </citation>
    <scope>NUCLEOTIDE SEQUENCE [LARGE SCALE GENOMIC DNA]</scope>
    <source>
        <strain evidence="1">cv. Chinese Spring</strain>
    </source>
</reference>
<name>A0A3B6C2R0_WHEAT</name>
<dbReference type="Gramene" id="TraesCS2B03G0295800.1">
    <property type="protein sequence ID" value="TraesCS2B03G0295800.1.CDS"/>
    <property type="gene ID" value="TraesCS2B03G0295800"/>
</dbReference>
<dbReference type="Gramene" id="TraesROB_scaffold_091491_01G000100.1">
    <property type="protein sequence ID" value="TraesROB_scaffold_091491_01G000100.1"/>
    <property type="gene ID" value="TraesROB_scaffold_091491_01G000100"/>
</dbReference>
<reference evidence="1" key="2">
    <citation type="submission" date="2018-10" db="UniProtKB">
        <authorList>
            <consortium name="EnsemblPlants"/>
        </authorList>
    </citation>
    <scope>IDENTIFICATION</scope>
</reference>
<gene>
    <name evidence="1" type="primary">LOC123043674</name>
</gene>